<proteinExistence type="predicted"/>
<organism evidence="1 2">
    <name type="scientific">Dyella nitratireducens</name>
    <dbReference type="NCBI Taxonomy" id="1849580"/>
    <lineage>
        <taxon>Bacteria</taxon>
        <taxon>Pseudomonadati</taxon>
        <taxon>Pseudomonadota</taxon>
        <taxon>Gammaproteobacteria</taxon>
        <taxon>Lysobacterales</taxon>
        <taxon>Rhodanobacteraceae</taxon>
        <taxon>Dyella</taxon>
    </lineage>
</organism>
<protein>
    <recommendedName>
        <fullName evidence="3">Type VI secretion system baseplate subunit TssG</fullName>
    </recommendedName>
</protein>
<dbReference type="PANTHER" id="PTHR35564">
    <property type="match status" value="1"/>
</dbReference>
<dbReference type="Pfam" id="PF06996">
    <property type="entry name" value="T6SS_TssG"/>
    <property type="match status" value="1"/>
</dbReference>
<evidence type="ECO:0008006" key="3">
    <source>
        <dbReference type="Google" id="ProtNLM"/>
    </source>
</evidence>
<reference evidence="2" key="1">
    <citation type="journal article" date="2019" name="Int. J. Syst. Evol. Microbiol.">
        <title>The Global Catalogue of Microorganisms (GCM) 10K type strain sequencing project: providing services to taxonomists for standard genome sequencing and annotation.</title>
        <authorList>
            <consortium name="The Broad Institute Genomics Platform"/>
            <consortium name="The Broad Institute Genome Sequencing Center for Infectious Disease"/>
            <person name="Wu L."/>
            <person name="Ma J."/>
        </authorList>
    </citation>
    <scope>NUCLEOTIDE SEQUENCE [LARGE SCALE GENOMIC DNA]</scope>
    <source>
        <strain evidence="2">CGMCC 1.15439</strain>
    </source>
</reference>
<name>A0ABQ1FM35_9GAMM</name>
<accession>A0ABQ1FM35</accession>
<dbReference type="Proteomes" id="UP000620046">
    <property type="component" value="Unassembled WGS sequence"/>
</dbReference>
<dbReference type="PANTHER" id="PTHR35564:SF4">
    <property type="entry name" value="CYTOPLASMIC PROTEIN"/>
    <property type="match status" value="1"/>
</dbReference>
<evidence type="ECO:0000313" key="1">
    <source>
        <dbReference type="EMBL" id="GGA21025.1"/>
    </source>
</evidence>
<dbReference type="InterPro" id="IPR010732">
    <property type="entry name" value="T6SS_TssG-like"/>
</dbReference>
<evidence type="ECO:0000313" key="2">
    <source>
        <dbReference type="Proteomes" id="UP000620046"/>
    </source>
</evidence>
<comment type="caution">
    <text evidence="1">The sequence shown here is derived from an EMBL/GenBank/DDBJ whole genome shotgun (WGS) entry which is preliminary data.</text>
</comment>
<keyword evidence="2" id="KW-1185">Reference proteome</keyword>
<sequence>MATADWRTGEALSQRLARRPASFDFFQWVRLQSWPSGSGVTPYTIEHGVREVSPQLRFRGELSPAFPGSEISAGRMRLPVRPGREQSRQRTDLYVTNFTLAGVLGPLPDSYTEWVRRQLGVRETAMAEFLDLFNHRLGVLRYELKAGSVPAFDALRPEYTRCAEAAGALMGLAAFEGEGARILAQRVPMPRRALLALCGLMADKRRSVTQALIVLRIYLGMAVTIEPLLGAWRTIDARDCTLLGRRHLRTAPLGRRVWVNHAAVGLAIGPVPYERLCSLLPDRTHGLNAGSRFGRAYRNFAAMLHYLFDRQVDVVVTIGVDEAGIPASALWRPRPVAGFGSHGLRLGQTAWLRGRPQALRQVRFTITADAMVEAA</sequence>
<dbReference type="NCBIfam" id="TIGR03347">
    <property type="entry name" value="VI_chp_1"/>
    <property type="match status" value="1"/>
</dbReference>
<dbReference type="EMBL" id="BMJA01000001">
    <property type="protein sequence ID" value="GGA21025.1"/>
    <property type="molecule type" value="Genomic_DNA"/>
</dbReference>
<gene>
    <name evidence="1" type="ORF">GCM10010981_06420</name>
</gene>
<dbReference type="RefSeq" id="WP_188792820.1">
    <property type="nucleotide sequence ID" value="NZ_BMJA01000001.1"/>
</dbReference>